<comment type="caution">
    <text evidence="1">The sequence shown here is derived from an EMBL/GenBank/DDBJ whole genome shotgun (WGS) entry which is preliminary data.</text>
</comment>
<dbReference type="InterPro" id="IPR007433">
    <property type="entry name" value="DUF481"/>
</dbReference>
<accession>A0A401JYZ5</accession>
<evidence type="ECO:0000313" key="2">
    <source>
        <dbReference type="Proteomes" id="UP000286806"/>
    </source>
</evidence>
<dbReference type="EMBL" id="BGOW01000047">
    <property type="protein sequence ID" value="GCB02302.1"/>
    <property type="molecule type" value="Genomic_DNA"/>
</dbReference>
<keyword evidence="2" id="KW-1185">Reference proteome</keyword>
<dbReference type="AlphaFoldDB" id="A0A401JYZ5"/>
<gene>
    <name evidence="1" type="ORF">SFMTTN_3410</name>
</gene>
<dbReference type="RefSeq" id="WP_124706331.1">
    <property type="nucleotide sequence ID" value="NZ_BGOW01000047.1"/>
</dbReference>
<reference evidence="1 2" key="1">
    <citation type="journal article" date="2019" name="Front. Microbiol.">
        <title>Genomes of Neutrophilic Sulfur-Oxidizing Chemolithoautotrophs Representing 9 Proteobacterial Species From 8 Genera.</title>
        <authorList>
            <person name="Watanabe T."/>
            <person name="Kojima H."/>
            <person name="Umezawa K."/>
            <person name="Hori C."/>
            <person name="Takasuka T.E."/>
            <person name="Kato Y."/>
            <person name="Fukui M."/>
        </authorList>
    </citation>
    <scope>NUCLEOTIDE SEQUENCE [LARGE SCALE GENOMIC DNA]</scope>
    <source>
        <strain evidence="1 2">TTN</strain>
    </source>
</reference>
<protein>
    <submittedName>
        <fullName evidence="1">Peptide chain release factor RF-3</fullName>
    </submittedName>
</protein>
<proteinExistence type="predicted"/>
<name>A0A401JYZ5_9PROT</name>
<dbReference type="Pfam" id="PF04338">
    <property type="entry name" value="DUF481"/>
    <property type="match status" value="1"/>
</dbReference>
<organism evidence="1 2">
    <name type="scientific">Sulfuriferula multivorans</name>
    <dbReference type="NCBI Taxonomy" id="1559896"/>
    <lineage>
        <taxon>Bacteria</taxon>
        <taxon>Pseudomonadati</taxon>
        <taxon>Pseudomonadota</taxon>
        <taxon>Betaproteobacteria</taxon>
        <taxon>Nitrosomonadales</taxon>
        <taxon>Sulfuricellaceae</taxon>
        <taxon>Sulfuriferula</taxon>
    </lineage>
</organism>
<dbReference type="Proteomes" id="UP000286806">
    <property type="component" value="Unassembled WGS sequence"/>
</dbReference>
<dbReference type="OrthoDB" id="9806250at2"/>
<sequence length="339" mass="37638">MNIRQMLPIFCFFITSAQADQIVLNNGDRISGKIVRMEASKLTIKTSWGVAKKEITVSWPAVTQIELTTPAHVVLQSGEFDGTVESDGKNGMQIATGPTKGEKLRRDDILAINPTKIIDPDAFKYSGRLDAGLGFARGNTETSNYYFSGQLTYENRLNRTILKGDLHHETGANSIVTTERRRLSGKYDRFRSKRMYLYAQGILEQDRLANIDLRTTLGAGSGYQVYRGENLNLGLESGLSFIRTHFKNASVVNEPALRLGVDYDQYFWNRGLKVENSSEVFLPLSSYADMLLRSKTALLVPVGKSITTGLAFTVNWDHQPAAGKKSLDSSLQATLGYGF</sequence>
<evidence type="ECO:0000313" key="1">
    <source>
        <dbReference type="EMBL" id="GCB02302.1"/>
    </source>
</evidence>